<dbReference type="SMART" id="SM00271">
    <property type="entry name" value="DnaJ"/>
    <property type="match status" value="1"/>
</dbReference>
<dbReference type="Gene3D" id="1.10.287.110">
    <property type="entry name" value="DnaJ domain"/>
    <property type="match status" value="1"/>
</dbReference>
<reference evidence="4" key="1">
    <citation type="submission" date="2019-12" db="EMBL/GenBank/DDBJ databases">
        <authorList>
            <person name="Scholes J."/>
        </authorList>
    </citation>
    <scope>NUCLEOTIDE SEQUENCE</scope>
</reference>
<dbReference type="PROSITE" id="PS50076">
    <property type="entry name" value="DNAJ_2"/>
    <property type="match status" value="1"/>
</dbReference>
<accession>A0A9N7R331</accession>
<dbReference type="SUPFAM" id="SSF46565">
    <property type="entry name" value="Chaperone J-domain"/>
    <property type="match status" value="1"/>
</dbReference>
<dbReference type="InterPro" id="IPR001623">
    <property type="entry name" value="DnaJ_domain"/>
</dbReference>
<dbReference type="InterPro" id="IPR036869">
    <property type="entry name" value="J_dom_sf"/>
</dbReference>
<keyword evidence="5" id="KW-1185">Reference proteome</keyword>
<dbReference type="AlphaFoldDB" id="A0A9N7R331"/>
<evidence type="ECO:0000256" key="1">
    <source>
        <dbReference type="SAM" id="Coils"/>
    </source>
</evidence>
<protein>
    <submittedName>
        <fullName evidence="4">DNAJ heat shock N-terminal domain-containing protein</fullName>
    </submittedName>
</protein>
<dbReference type="PANTHER" id="PTHR44137:SF7">
    <property type="entry name" value="J DOMAIN-CONTAINING PROTEIN"/>
    <property type="match status" value="1"/>
</dbReference>
<organism evidence="4 5">
    <name type="scientific">Striga hermonthica</name>
    <name type="common">Purple witchweed</name>
    <name type="synonym">Buchnera hermonthica</name>
    <dbReference type="NCBI Taxonomy" id="68872"/>
    <lineage>
        <taxon>Eukaryota</taxon>
        <taxon>Viridiplantae</taxon>
        <taxon>Streptophyta</taxon>
        <taxon>Embryophyta</taxon>
        <taxon>Tracheophyta</taxon>
        <taxon>Spermatophyta</taxon>
        <taxon>Magnoliopsida</taxon>
        <taxon>eudicotyledons</taxon>
        <taxon>Gunneridae</taxon>
        <taxon>Pentapetalae</taxon>
        <taxon>asterids</taxon>
        <taxon>lamiids</taxon>
        <taxon>Lamiales</taxon>
        <taxon>Orobanchaceae</taxon>
        <taxon>Buchnereae</taxon>
        <taxon>Striga</taxon>
    </lineage>
</organism>
<dbReference type="Proteomes" id="UP001153555">
    <property type="component" value="Unassembled WGS sequence"/>
</dbReference>
<sequence length="675" mass="75657">MGSKSNIEEAVRAKAYAEQQFMQKNFAGAQNFALKAQMLYPALEGVSQMVATFGVYVASEAKINGEPDFYSILGLDPSVDRSKIKRQYKKLAVLLHPDKNKTVGADGALRLVSDAWTLLSDNTRRGSYDQRRNLLSSSHGRLDTFWTVCTSCHVQYEYLRKYVNKRLSCKNCRGVFVAVETGLSPHDGVFPYGNYSYAPENGYGDHGCGFTYMSTAAGHCGHNAASGHQTGYRNEYISNISFQGNLSQNPSGIADANGLSSSSFSFYQANMDGSKSISNGKLQKVNVTIDASASQGEIPRPKRGRPAKKIKSEPGGSFTVGPELIVPNNNAVELKAAANGSTALKSENQARRATAARVVDIRQLLIAKGRSVIRLELEEMMREAEEAERKKALAIEDSKSNAGAKLQPEVKRNADMSITVPDSDFRDFDKDRSEECFKPKQIWAIYDEEDGMPRLYCLIRDVISLSPFKIFISYLSSRSDTEFGPVNWLDCGFTKSCGNFRVFHSETVEQVNIFSHLLSREKAGRGGCVRIYPRKGDIWAVYKNWSPDWDRSTPVDLRHQYEIVEVLDEYSEENGVWVRPVIKLEGYKTVYQRNGDESAAWWVPRREMLRFSHQVPSFPLEVEKTKLPEGCWDLDPAATPDEFLRRQTDVKEDKIRNQICDLNLDVNGLVDGNLE</sequence>
<evidence type="ECO:0000313" key="5">
    <source>
        <dbReference type="Proteomes" id="UP001153555"/>
    </source>
</evidence>
<name>A0A9N7R331_STRHE</name>
<proteinExistence type="predicted"/>
<dbReference type="InterPro" id="IPR056988">
    <property type="entry name" value="Zn_ribbon_pln"/>
</dbReference>
<evidence type="ECO:0000259" key="3">
    <source>
        <dbReference type="PROSITE" id="PS50076"/>
    </source>
</evidence>
<feature type="region of interest" description="Disordered" evidence="2">
    <location>
        <begin position="296"/>
        <end position="322"/>
    </location>
</feature>
<keyword evidence="4" id="KW-0346">Stress response</keyword>
<dbReference type="Pfam" id="PF00226">
    <property type="entry name" value="DnaJ"/>
    <property type="match status" value="1"/>
</dbReference>
<evidence type="ECO:0000256" key="2">
    <source>
        <dbReference type="SAM" id="MobiDB-lite"/>
    </source>
</evidence>
<feature type="domain" description="J" evidence="3">
    <location>
        <begin position="68"/>
        <end position="132"/>
    </location>
</feature>
<feature type="coiled-coil region" evidence="1">
    <location>
        <begin position="370"/>
        <end position="397"/>
    </location>
</feature>
<dbReference type="InterPro" id="IPR024593">
    <property type="entry name" value="DUF3444"/>
</dbReference>
<dbReference type="PRINTS" id="PR00625">
    <property type="entry name" value="JDOMAIN"/>
</dbReference>
<dbReference type="PANTHER" id="PTHR44137">
    <property type="entry name" value="BNAC03G44070D PROTEIN"/>
    <property type="match status" value="1"/>
</dbReference>
<gene>
    <name evidence="4" type="ORF">SHERM_10646</name>
</gene>
<dbReference type="Pfam" id="PF23551">
    <property type="entry name" value="Zn_ribbon_20"/>
    <property type="match status" value="1"/>
</dbReference>
<dbReference type="EMBL" id="CACSLK010003174">
    <property type="protein sequence ID" value="CAA0808401.1"/>
    <property type="molecule type" value="Genomic_DNA"/>
</dbReference>
<dbReference type="CDD" id="cd06257">
    <property type="entry name" value="DnaJ"/>
    <property type="match status" value="1"/>
</dbReference>
<evidence type="ECO:0000313" key="4">
    <source>
        <dbReference type="EMBL" id="CAA0808401.1"/>
    </source>
</evidence>
<comment type="caution">
    <text evidence="4">The sequence shown here is derived from an EMBL/GenBank/DDBJ whole genome shotgun (WGS) entry which is preliminary data.</text>
</comment>
<keyword evidence="1" id="KW-0175">Coiled coil</keyword>
<dbReference type="Pfam" id="PF11926">
    <property type="entry name" value="DUF3444"/>
    <property type="match status" value="1"/>
</dbReference>
<dbReference type="OrthoDB" id="66964at2759"/>